<proteinExistence type="predicted"/>
<organism evidence="2 3">
    <name type="scientific">Leucocoprinus birnbaumii</name>
    <dbReference type="NCBI Taxonomy" id="56174"/>
    <lineage>
        <taxon>Eukaryota</taxon>
        <taxon>Fungi</taxon>
        <taxon>Dikarya</taxon>
        <taxon>Basidiomycota</taxon>
        <taxon>Agaricomycotina</taxon>
        <taxon>Agaricomycetes</taxon>
        <taxon>Agaricomycetidae</taxon>
        <taxon>Agaricales</taxon>
        <taxon>Agaricineae</taxon>
        <taxon>Agaricaceae</taxon>
        <taxon>Leucocoprinus</taxon>
    </lineage>
</organism>
<feature type="compositionally biased region" description="Low complexity" evidence="1">
    <location>
        <begin position="278"/>
        <end position="294"/>
    </location>
</feature>
<evidence type="ECO:0000313" key="3">
    <source>
        <dbReference type="Proteomes" id="UP001213000"/>
    </source>
</evidence>
<feature type="region of interest" description="Disordered" evidence="1">
    <location>
        <begin position="63"/>
        <end position="316"/>
    </location>
</feature>
<feature type="compositionally biased region" description="Polar residues" evidence="1">
    <location>
        <begin position="214"/>
        <end position="228"/>
    </location>
</feature>
<dbReference type="Proteomes" id="UP001213000">
    <property type="component" value="Unassembled WGS sequence"/>
</dbReference>
<dbReference type="AlphaFoldDB" id="A0AAD5W3J6"/>
<evidence type="ECO:0000313" key="2">
    <source>
        <dbReference type="EMBL" id="KAJ3576172.1"/>
    </source>
</evidence>
<dbReference type="Pfam" id="PF11595">
    <property type="entry name" value="DUF3245"/>
    <property type="match status" value="1"/>
</dbReference>
<keyword evidence="3" id="KW-1185">Reference proteome</keyword>
<comment type="caution">
    <text evidence="2">The sequence shown here is derived from an EMBL/GenBank/DDBJ whole genome shotgun (WGS) entry which is preliminary data.</text>
</comment>
<evidence type="ECO:0000256" key="1">
    <source>
        <dbReference type="SAM" id="MobiDB-lite"/>
    </source>
</evidence>
<accession>A0AAD5W3J6</accession>
<gene>
    <name evidence="2" type="ORF">NP233_g596</name>
</gene>
<feature type="compositionally biased region" description="Basic residues" evidence="1">
    <location>
        <begin position="297"/>
        <end position="309"/>
    </location>
</feature>
<reference evidence="2" key="1">
    <citation type="submission" date="2022-07" db="EMBL/GenBank/DDBJ databases">
        <title>Genome Sequence of Leucocoprinus birnbaumii.</title>
        <authorList>
            <person name="Buettner E."/>
        </authorList>
    </citation>
    <scope>NUCLEOTIDE SEQUENCE</scope>
    <source>
        <strain evidence="2">VT141</strain>
    </source>
</reference>
<dbReference type="InterPro" id="IPR021641">
    <property type="entry name" value="DUF3245"/>
</dbReference>
<feature type="compositionally biased region" description="Basic and acidic residues" evidence="1">
    <location>
        <begin position="77"/>
        <end position="105"/>
    </location>
</feature>
<dbReference type="EMBL" id="JANIEX010000017">
    <property type="protein sequence ID" value="KAJ3576172.1"/>
    <property type="molecule type" value="Genomic_DNA"/>
</dbReference>
<name>A0AAD5W3J6_9AGAR</name>
<protein>
    <submittedName>
        <fullName evidence="2">Uncharacterized protein</fullName>
    </submittedName>
</protein>
<sequence>MTAQPDEEAMDFQDLQAQIDLSMSFAQNLVSSWVKPTQYTQTNRQVDLENEIKEYMRRPARLGVGAPIPETQSLAREAAKLKSKLEGSKKRHREDAAVEAKKTQSDDEEDSRSGAIKKKVRVDPFHAPSKKEKKGGERNGKAVVHPAAMKAMLPTQTSEAPTKEGKLEADEDANELLVVTDTPEKLKNKSAQRKPHANAANEEAPRTDQADVFNFQTSSVERSTSSKASKLAHAPAGSNANLPLAQPSAASPVSPRTHSDGRIAGVGLIKQPLLNLRGSPSEPESENEGAGASGLTPKKKRKRRKKKKSQPLEEPG</sequence>